<protein>
    <submittedName>
        <fullName evidence="1">Uncharacterized protein</fullName>
    </submittedName>
</protein>
<name>A0A0F9UB17_9ZZZZ</name>
<accession>A0A0F9UB17</accession>
<dbReference type="EMBL" id="LAZR01000125">
    <property type="protein sequence ID" value="KKN88814.1"/>
    <property type="molecule type" value="Genomic_DNA"/>
</dbReference>
<comment type="caution">
    <text evidence="1">The sequence shown here is derived from an EMBL/GenBank/DDBJ whole genome shotgun (WGS) entry which is preliminary data.</text>
</comment>
<dbReference type="AlphaFoldDB" id="A0A0F9UB17"/>
<organism evidence="1">
    <name type="scientific">marine sediment metagenome</name>
    <dbReference type="NCBI Taxonomy" id="412755"/>
    <lineage>
        <taxon>unclassified sequences</taxon>
        <taxon>metagenomes</taxon>
        <taxon>ecological metagenomes</taxon>
    </lineage>
</organism>
<reference evidence="1" key="1">
    <citation type="journal article" date="2015" name="Nature">
        <title>Complex archaea that bridge the gap between prokaryotes and eukaryotes.</title>
        <authorList>
            <person name="Spang A."/>
            <person name="Saw J.H."/>
            <person name="Jorgensen S.L."/>
            <person name="Zaremba-Niedzwiedzka K."/>
            <person name="Martijn J."/>
            <person name="Lind A.E."/>
            <person name="van Eijk R."/>
            <person name="Schleper C."/>
            <person name="Guy L."/>
            <person name="Ettema T.J."/>
        </authorList>
    </citation>
    <scope>NUCLEOTIDE SEQUENCE</scope>
</reference>
<proteinExistence type="predicted"/>
<sequence length="113" mass="12555">MRIRFTLNGKGIGYLDYEIVNWNDKLGQMGSIITGPHQLGFAIEQKIRTNAYHVVVSGGDMPPDLSMYWDGVVATLNKVKQEIRGFDYIVPAGQDPLKDTTSVSTATMKGRIH</sequence>
<evidence type="ECO:0000313" key="1">
    <source>
        <dbReference type="EMBL" id="KKN88814.1"/>
    </source>
</evidence>
<gene>
    <name evidence="1" type="ORF">LCGC14_0244210</name>
</gene>